<organism evidence="1 2">
    <name type="scientific">Streptomonospora litoralis</name>
    <dbReference type="NCBI Taxonomy" id="2498135"/>
    <lineage>
        <taxon>Bacteria</taxon>
        <taxon>Bacillati</taxon>
        <taxon>Actinomycetota</taxon>
        <taxon>Actinomycetes</taxon>
        <taxon>Streptosporangiales</taxon>
        <taxon>Nocardiopsidaceae</taxon>
        <taxon>Streptomonospora</taxon>
    </lineage>
</organism>
<dbReference type="OrthoDB" id="3427327at2"/>
<protein>
    <recommendedName>
        <fullName evidence="3">Subtilisin inhibitor domain-containing protein</fullName>
    </recommendedName>
</protein>
<dbReference type="SUPFAM" id="SSF55399">
    <property type="entry name" value="Subtilisin inhibitor"/>
    <property type="match status" value="1"/>
</dbReference>
<keyword evidence="2" id="KW-1185">Reference proteome</keyword>
<accession>A0A4P6PZI4</accession>
<proteinExistence type="predicted"/>
<dbReference type="Gene3D" id="3.30.350.10">
    <property type="entry name" value="Subtilisin inhibitor-like"/>
    <property type="match status" value="1"/>
</dbReference>
<evidence type="ECO:0000313" key="1">
    <source>
        <dbReference type="EMBL" id="QBI53180.1"/>
    </source>
</evidence>
<dbReference type="RefSeq" id="WP_131097587.1">
    <property type="nucleotide sequence ID" value="NZ_CP036455.1"/>
</dbReference>
<dbReference type="KEGG" id="strr:EKD16_06920"/>
<evidence type="ECO:0008006" key="3">
    <source>
        <dbReference type="Google" id="ProtNLM"/>
    </source>
</evidence>
<dbReference type="AlphaFoldDB" id="A0A4P6PZI4"/>
<evidence type="ECO:0000313" key="2">
    <source>
        <dbReference type="Proteomes" id="UP000292235"/>
    </source>
</evidence>
<reference evidence="1 2" key="1">
    <citation type="submission" date="2019-02" db="EMBL/GenBank/DDBJ databases">
        <authorList>
            <person name="Khodamoradi S."/>
            <person name="Hahnke R.L."/>
            <person name="Kaempfer P."/>
            <person name="Schumann P."/>
            <person name="Rohde M."/>
            <person name="Steinert M."/>
            <person name="Luzhetskyy A."/>
            <person name="Wink J."/>
            <person name="Ruckert C."/>
        </authorList>
    </citation>
    <scope>NUCLEOTIDE SEQUENCE [LARGE SCALE GENOMIC DNA]</scope>
    <source>
        <strain evidence="1 2">M2</strain>
    </source>
</reference>
<sequence>MVKVNPRRGLLGSIGTAVLGSLCLGGALSYGVAVGGSLLAPEPAPTAESAVNAVSGVDSSPDAPVGRLRIHVVDQGRAYVQNLTCEGDPGTDPAACAEIAEAAVEWGGAGASDNPFAEVAENAVCTEREYGPQEAVITGTWEGETIDTRVDRSDSCQEARWQRLRPVTAPLG</sequence>
<dbReference type="InterPro" id="IPR036819">
    <property type="entry name" value="Subtilisin_inhibitor-like_sf"/>
</dbReference>
<dbReference type="Proteomes" id="UP000292235">
    <property type="component" value="Chromosome"/>
</dbReference>
<gene>
    <name evidence="1" type="ORF">EKD16_06920</name>
</gene>
<dbReference type="GO" id="GO:0004867">
    <property type="term" value="F:serine-type endopeptidase inhibitor activity"/>
    <property type="evidence" value="ECO:0007669"/>
    <property type="project" value="InterPro"/>
</dbReference>
<name>A0A4P6PZI4_9ACTN</name>
<dbReference type="EMBL" id="CP036455">
    <property type="protein sequence ID" value="QBI53180.1"/>
    <property type="molecule type" value="Genomic_DNA"/>
</dbReference>